<gene>
    <name evidence="1" type="ORF">DHETER_LOCUS427</name>
</gene>
<comment type="caution">
    <text evidence="1">The sequence shown here is derived from an EMBL/GenBank/DDBJ whole genome shotgun (WGS) entry which is preliminary data.</text>
</comment>
<evidence type="ECO:0000313" key="2">
    <source>
        <dbReference type="Proteomes" id="UP000789702"/>
    </source>
</evidence>
<sequence length="446" mass="51728">MEDLNDNFVFNNFMSNNSVSNNSMSNNSVSNNFISNNLTNSDNSVSNTCSSNSLYCTKDHWNMILNNNNKAWKCCHCQEKIYKFNTNRTYLKQHTTSCSYSPICESRNNKSRLIKPIMKDKMDNSIIDLVVGTGILFNIFDNSLFHNMVKKLYSVADSYKISHLTTISQHLSGNIFSKRLEFIKNILIKTSGQISLMCDRWHLTVHRCHYTVVTGSWISDDWQQNCSNSISNAIKVILEISQHLKKININNMTYLIIKKFEKYWNKIINHIIITHILDPRYKFEYLKATLIEVREYSDKDADQFIDNIRQKIILYRRKYINIQSPSTINSINESPPTTNIINELLPTTQYKLELYEKDPIEEENNGVLIWNSLSKKIPILNRIAHDYLSIQPSNITSKRAFLRAGFTITNDRANLSEKTVASTILMHSWLLESQNEFSPLNALPKS</sequence>
<keyword evidence="2" id="KW-1185">Reference proteome</keyword>
<dbReference type="Proteomes" id="UP000789702">
    <property type="component" value="Unassembled WGS sequence"/>
</dbReference>
<reference evidence="1" key="1">
    <citation type="submission" date="2021-06" db="EMBL/GenBank/DDBJ databases">
        <authorList>
            <person name="Kallberg Y."/>
            <person name="Tangrot J."/>
            <person name="Rosling A."/>
        </authorList>
    </citation>
    <scope>NUCLEOTIDE SEQUENCE</scope>
    <source>
        <strain evidence="1">IL203A</strain>
    </source>
</reference>
<name>A0ACA9K0T3_9GLOM</name>
<dbReference type="EMBL" id="CAJVPU010000205">
    <property type="protein sequence ID" value="CAG8443654.1"/>
    <property type="molecule type" value="Genomic_DNA"/>
</dbReference>
<accession>A0ACA9K0T3</accession>
<protein>
    <submittedName>
        <fullName evidence="1">13342_t:CDS:1</fullName>
    </submittedName>
</protein>
<evidence type="ECO:0000313" key="1">
    <source>
        <dbReference type="EMBL" id="CAG8443654.1"/>
    </source>
</evidence>
<proteinExistence type="predicted"/>
<organism evidence="1 2">
    <name type="scientific">Dentiscutata heterogama</name>
    <dbReference type="NCBI Taxonomy" id="1316150"/>
    <lineage>
        <taxon>Eukaryota</taxon>
        <taxon>Fungi</taxon>
        <taxon>Fungi incertae sedis</taxon>
        <taxon>Mucoromycota</taxon>
        <taxon>Glomeromycotina</taxon>
        <taxon>Glomeromycetes</taxon>
        <taxon>Diversisporales</taxon>
        <taxon>Gigasporaceae</taxon>
        <taxon>Dentiscutata</taxon>
    </lineage>
</organism>